<sequence>MLYLPGRLRGRRGLGQTGLWSRLPHRMHQTMAGYKKCVPNLQENSTGRLRHGCIFPP</sequence>
<evidence type="ECO:0000313" key="1">
    <source>
        <dbReference type="EMBL" id="AQK42784.1"/>
    </source>
</evidence>
<name>A0A1D6J483_MAIZE</name>
<dbReference type="EMBL" id="CM000786">
    <property type="protein sequence ID" value="AQK42784.1"/>
    <property type="molecule type" value="Genomic_DNA"/>
</dbReference>
<gene>
    <name evidence="1" type="ORF">ZEAMMB73_Zm00001d025027</name>
</gene>
<organism evidence="1">
    <name type="scientific">Zea mays</name>
    <name type="common">Maize</name>
    <dbReference type="NCBI Taxonomy" id="4577"/>
    <lineage>
        <taxon>Eukaryota</taxon>
        <taxon>Viridiplantae</taxon>
        <taxon>Streptophyta</taxon>
        <taxon>Embryophyta</taxon>
        <taxon>Tracheophyta</taxon>
        <taxon>Spermatophyta</taxon>
        <taxon>Magnoliopsida</taxon>
        <taxon>Liliopsida</taxon>
        <taxon>Poales</taxon>
        <taxon>Poaceae</taxon>
        <taxon>PACMAD clade</taxon>
        <taxon>Panicoideae</taxon>
        <taxon>Andropogonodae</taxon>
        <taxon>Andropogoneae</taxon>
        <taxon>Tripsacinae</taxon>
        <taxon>Zea</taxon>
    </lineage>
</organism>
<reference evidence="1" key="1">
    <citation type="submission" date="2015-12" db="EMBL/GenBank/DDBJ databases">
        <title>Update maize B73 reference genome by single molecule sequencing technologies.</title>
        <authorList>
            <consortium name="Maize Genome Sequencing Project"/>
            <person name="Ware D."/>
        </authorList>
    </citation>
    <scope>NUCLEOTIDE SEQUENCE</scope>
    <source>
        <tissue evidence="1">Seedling</tissue>
    </source>
</reference>
<proteinExistence type="predicted"/>
<protein>
    <submittedName>
        <fullName evidence="1">E3 ubiquitin-protein ligase MBR2</fullName>
    </submittedName>
</protein>
<accession>A0A1D6J483</accession>
<dbReference type="AlphaFoldDB" id="A0A1D6J483"/>